<dbReference type="InterPro" id="IPR050357">
    <property type="entry name" value="Arrestin_domain-protein"/>
</dbReference>
<dbReference type="GO" id="GO:0005886">
    <property type="term" value="C:plasma membrane"/>
    <property type="evidence" value="ECO:0007669"/>
    <property type="project" value="TreeGrafter"/>
</dbReference>
<accession>A0A672JND8</accession>
<dbReference type="Ensembl" id="ENSSFAT00005056440.1">
    <property type="protein sequence ID" value="ENSSFAP00005054754.1"/>
    <property type="gene ID" value="ENSSFAG00005026035.1"/>
</dbReference>
<dbReference type="Gene3D" id="2.60.40.640">
    <property type="match status" value="2"/>
</dbReference>
<reference evidence="3" key="2">
    <citation type="submission" date="2025-08" db="UniProtKB">
        <authorList>
            <consortium name="Ensembl"/>
        </authorList>
    </citation>
    <scope>IDENTIFICATION</scope>
</reference>
<evidence type="ECO:0000259" key="2">
    <source>
        <dbReference type="SMART" id="SM01017"/>
    </source>
</evidence>
<dbReference type="PANTHER" id="PTHR11188">
    <property type="entry name" value="ARRESTIN DOMAIN CONTAINING PROTEIN"/>
    <property type="match status" value="1"/>
</dbReference>
<dbReference type="GO" id="GO:0015031">
    <property type="term" value="P:protein transport"/>
    <property type="evidence" value="ECO:0007669"/>
    <property type="project" value="TreeGrafter"/>
</dbReference>
<dbReference type="Proteomes" id="UP000472267">
    <property type="component" value="Chromosome 12"/>
</dbReference>
<dbReference type="InterPro" id="IPR014752">
    <property type="entry name" value="Arrestin-like_C"/>
</dbReference>
<protein>
    <submittedName>
        <fullName evidence="3">Arrestin domain-containing protein 3-like</fullName>
    </submittedName>
</protein>
<dbReference type="SMART" id="SM01017">
    <property type="entry name" value="Arrestin_C"/>
    <property type="match status" value="1"/>
</dbReference>
<dbReference type="SUPFAM" id="SSF81296">
    <property type="entry name" value="E set domains"/>
    <property type="match status" value="2"/>
</dbReference>
<dbReference type="PANTHER" id="PTHR11188:SF135">
    <property type="entry name" value="ARRESTIN DOMAIN CONTAINING 3-LIKE-RELATED"/>
    <property type="match status" value="1"/>
</dbReference>
<comment type="similarity">
    <text evidence="1">Belongs to the arrestin family.</text>
</comment>
<organism evidence="3 4">
    <name type="scientific">Salarias fasciatus</name>
    <name type="common">Jewelled blenny</name>
    <name type="synonym">Blennius fasciatus</name>
    <dbReference type="NCBI Taxonomy" id="181472"/>
    <lineage>
        <taxon>Eukaryota</taxon>
        <taxon>Metazoa</taxon>
        <taxon>Chordata</taxon>
        <taxon>Craniata</taxon>
        <taxon>Vertebrata</taxon>
        <taxon>Euteleostomi</taxon>
        <taxon>Actinopterygii</taxon>
        <taxon>Neopterygii</taxon>
        <taxon>Teleostei</taxon>
        <taxon>Neoteleostei</taxon>
        <taxon>Acanthomorphata</taxon>
        <taxon>Ovalentaria</taxon>
        <taxon>Blenniimorphae</taxon>
        <taxon>Blenniiformes</taxon>
        <taxon>Blennioidei</taxon>
        <taxon>Blenniidae</taxon>
        <taxon>Salariinae</taxon>
        <taxon>Salarias</taxon>
    </lineage>
</organism>
<evidence type="ECO:0000313" key="3">
    <source>
        <dbReference type="Ensembl" id="ENSSFAP00005054754.1"/>
    </source>
</evidence>
<gene>
    <name evidence="3" type="primary">LOC115397829</name>
</gene>
<dbReference type="GO" id="GO:0007399">
    <property type="term" value="P:nervous system development"/>
    <property type="evidence" value="ECO:0007669"/>
    <property type="project" value="UniProtKB-ARBA"/>
</dbReference>
<dbReference type="Pfam" id="PF00339">
    <property type="entry name" value="Arrestin_N"/>
    <property type="match status" value="1"/>
</dbReference>
<evidence type="ECO:0000256" key="1">
    <source>
        <dbReference type="ARBA" id="ARBA00005298"/>
    </source>
</evidence>
<proteinExistence type="inferred from homology"/>
<reference evidence="3" key="1">
    <citation type="submission" date="2019-06" db="EMBL/GenBank/DDBJ databases">
        <authorList>
            <consortium name="Wellcome Sanger Institute Data Sharing"/>
        </authorList>
    </citation>
    <scope>NUCLEOTIDE SEQUENCE [LARGE SCALE GENOMIC DNA]</scope>
</reference>
<dbReference type="Pfam" id="PF02752">
    <property type="entry name" value="Arrestin_C"/>
    <property type="match status" value="1"/>
</dbReference>
<name>A0A672JND8_SALFA</name>
<dbReference type="AlphaFoldDB" id="A0A672JND8"/>
<feature type="domain" description="Arrestin C-terminal-like" evidence="2">
    <location>
        <begin position="169"/>
        <end position="296"/>
    </location>
</feature>
<reference evidence="3" key="3">
    <citation type="submission" date="2025-09" db="UniProtKB">
        <authorList>
            <consortium name="Ensembl"/>
        </authorList>
    </citation>
    <scope>IDENTIFICATION</scope>
</reference>
<evidence type="ECO:0000313" key="4">
    <source>
        <dbReference type="Proteomes" id="UP000472267"/>
    </source>
</evidence>
<keyword evidence="4" id="KW-1185">Reference proteome</keyword>
<sequence length="308" mass="34357">MSPFKDLKLALEVLNQEGTYSEGDTVIGTLSFSLKSDTKVKSISVKAKGDANVHWTEGIGEDEETYSAHERYFKIKEYLVAKSPGGTVLPQGAHNINFTFKIPQGKMPSSFKKKNGKIVYMVEAKISRSWRWPSSVTTEIKFDSKSFPPIQQAMRPLNGSVDKELGTFSKGQLQMTASVNRGVCFPGETLSAYARICNSSSKNVKPKFSLHRKIVYRVKKHTKTSDKVIFKMVGDPITPRSEVTVPCAVKIPVDAVYTLHNCQIISVEYYLKVYLDVSFAFDPEVVFPLLVVPSNLVHAQLNEEVGHI</sequence>
<dbReference type="InterPro" id="IPR011021">
    <property type="entry name" value="Arrestin-like_N"/>
</dbReference>
<dbReference type="InterPro" id="IPR014756">
    <property type="entry name" value="Ig_E-set"/>
</dbReference>
<dbReference type="InterPro" id="IPR011022">
    <property type="entry name" value="Arrestin_C-like"/>
</dbReference>
<dbReference type="GO" id="GO:0005737">
    <property type="term" value="C:cytoplasm"/>
    <property type="evidence" value="ECO:0007669"/>
    <property type="project" value="TreeGrafter"/>
</dbReference>